<organism evidence="3 4">
    <name type="scientific">Pontivivens ytuae</name>
    <dbReference type="NCBI Taxonomy" id="2789856"/>
    <lineage>
        <taxon>Bacteria</taxon>
        <taxon>Pseudomonadati</taxon>
        <taxon>Pseudomonadota</taxon>
        <taxon>Alphaproteobacteria</taxon>
        <taxon>Rhodobacterales</taxon>
        <taxon>Paracoccaceae</taxon>
        <taxon>Pontivivens</taxon>
    </lineage>
</organism>
<dbReference type="AlphaFoldDB" id="A0A7S9QCD5"/>
<evidence type="ECO:0000256" key="2">
    <source>
        <dbReference type="SAM" id="Phobius"/>
    </source>
</evidence>
<dbReference type="RefSeq" id="WP_196103007.1">
    <property type="nucleotide sequence ID" value="NZ_CP064942.1"/>
</dbReference>
<dbReference type="Proteomes" id="UP000594800">
    <property type="component" value="Chromosome"/>
</dbReference>
<sequence length="92" mass="10226">MSEGTLYLLAAIGGVICLVVVAAIVETLIRKPKRRSLAETFDMNEGDFRDVHTSFGNPLGHGDIERASDYMRRQIEQKQRAEGTRSEKESGT</sequence>
<gene>
    <name evidence="3" type="ORF">I0K15_18790</name>
</gene>
<reference evidence="3 4" key="1">
    <citation type="submission" date="2020-11" db="EMBL/GenBank/DDBJ databases">
        <title>Description of Pontivivens ytuae sp. nov. isolated from deep sea sediment of Mariana Trench.</title>
        <authorList>
            <person name="Wang Z."/>
            <person name="Sun Q.-L."/>
            <person name="Xu X.-D."/>
            <person name="Tang Y.-Z."/>
            <person name="Zhang J."/>
        </authorList>
    </citation>
    <scope>NUCLEOTIDE SEQUENCE [LARGE SCALE GENOMIC DNA]</scope>
    <source>
        <strain evidence="3 4">MT2928</strain>
    </source>
</reference>
<keyword evidence="2" id="KW-0812">Transmembrane</keyword>
<evidence type="ECO:0000313" key="4">
    <source>
        <dbReference type="Proteomes" id="UP000594800"/>
    </source>
</evidence>
<name>A0A7S9QCD5_9RHOB</name>
<keyword evidence="4" id="KW-1185">Reference proteome</keyword>
<protein>
    <submittedName>
        <fullName evidence="3">Uncharacterized protein</fullName>
    </submittedName>
</protein>
<dbReference type="KEGG" id="poz:I0K15_18790"/>
<feature type="region of interest" description="Disordered" evidence="1">
    <location>
        <begin position="52"/>
        <end position="92"/>
    </location>
</feature>
<dbReference type="EMBL" id="CP064942">
    <property type="protein sequence ID" value="QPH53798.1"/>
    <property type="molecule type" value="Genomic_DNA"/>
</dbReference>
<feature type="compositionally biased region" description="Basic and acidic residues" evidence="1">
    <location>
        <begin position="62"/>
        <end position="92"/>
    </location>
</feature>
<accession>A0A7S9QCD5</accession>
<feature type="transmembrane region" description="Helical" evidence="2">
    <location>
        <begin position="6"/>
        <end position="25"/>
    </location>
</feature>
<keyword evidence="2" id="KW-1133">Transmembrane helix</keyword>
<evidence type="ECO:0000313" key="3">
    <source>
        <dbReference type="EMBL" id="QPH53798.1"/>
    </source>
</evidence>
<proteinExistence type="predicted"/>
<evidence type="ECO:0000256" key="1">
    <source>
        <dbReference type="SAM" id="MobiDB-lite"/>
    </source>
</evidence>
<keyword evidence="2" id="KW-0472">Membrane</keyword>